<evidence type="ECO:0000256" key="1">
    <source>
        <dbReference type="SAM" id="Phobius"/>
    </source>
</evidence>
<dbReference type="RefSeq" id="WP_135973267.1">
    <property type="nucleotide sequence ID" value="NZ_CP039291.1"/>
</dbReference>
<evidence type="ECO:0008006" key="4">
    <source>
        <dbReference type="Google" id="ProtNLM"/>
    </source>
</evidence>
<keyword evidence="1" id="KW-0812">Transmembrane</keyword>
<gene>
    <name evidence="2" type="ORF">E5225_16175</name>
</gene>
<evidence type="ECO:0000313" key="2">
    <source>
        <dbReference type="EMBL" id="QCB94866.1"/>
    </source>
</evidence>
<keyword evidence="1" id="KW-1133">Transmembrane helix</keyword>
<feature type="transmembrane region" description="Helical" evidence="1">
    <location>
        <begin position="65"/>
        <end position="87"/>
    </location>
</feature>
<name>A0A4P7SNM0_9CELL</name>
<keyword evidence="3" id="KW-1185">Reference proteome</keyword>
<reference evidence="2 3" key="1">
    <citation type="submission" date="2019-04" db="EMBL/GenBank/DDBJ databases">
        <title>Isolation and identification of Cellulomonas shaoxiangyii sp. Nov. isolated from feces of the Tibetan antelopes (Pantholops hodgsonii) in the Qinghai-Tibet plateau of China.</title>
        <authorList>
            <person name="Tian Z."/>
        </authorList>
    </citation>
    <scope>NUCLEOTIDE SEQUENCE [LARGE SCALE GENOMIC DNA]</scope>
    <source>
        <strain evidence="2 3">Z28</strain>
    </source>
</reference>
<keyword evidence="1" id="KW-0472">Membrane</keyword>
<evidence type="ECO:0000313" key="3">
    <source>
        <dbReference type="Proteomes" id="UP000296469"/>
    </source>
</evidence>
<dbReference type="AlphaFoldDB" id="A0A4P7SNM0"/>
<dbReference type="EMBL" id="CP039291">
    <property type="protein sequence ID" value="QCB94866.1"/>
    <property type="molecule type" value="Genomic_DNA"/>
</dbReference>
<feature type="transmembrane region" description="Helical" evidence="1">
    <location>
        <begin position="94"/>
        <end position="116"/>
    </location>
</feature>
<protein>
    <recommendedName>
        <fullName evidence="4">DUF4126 domain-containing protein</fullName>
    </recommendedName>
</protein>
<dbReference type="KEGG" id="celz:E5225_16175"/>
<organism evidence="2 3">
    <name type="scientific">Cellulomonas shaoxiangyii</name>
    <dbReference type="NCBI Taxonomy" id="2566013"/>
    <lineage>
        <taxon>Bacteria</taxon>
        <taxon>Bacillati</taxon>
        <taxon>Actinomycetota</taxon>
        <taxon>Actinomycetes</taxon>
        <taxon>Micrococcales</taxon>
        <taxon>Cellulomonadaceae</taxon>
        <taxon>Cellulomonas</taxon>
    </lineage>
</organism>
<dbReference type="Proteomes" id="UP000296469">
    <property type="component" value="Chromosome"/>
</dbReference>
<accession>A0A4P7SNM0</accession>
<sequence>MGALVRSAALGLAAGGRAAVGVAVPVLAATAGRRGAGATLARTAARAALAGEAVTDKLPGLPSRLVPPMLVARVLSGAGGAVALALVERRRVPVVVLAGAAGAAGAFAGAVGGASWREWAAEHGPAFLSGRAAGLAEDALVLATAGTLVATSR</sequence>
<proteinExistence type="predicted"/>